<dbReference type="Pfam" id="PF13728">
    <property type="entry name" value="TraF"/>
    <property type="match status" value="1"/>
</dbReference>
<dbReference type="Proteomes" id="UP000240989">
    <property type="component" value="Unassembled WGS sequence"/>
</dbReference>
<dbReference type="EMBL" id="PYOU01000014">
    <property type="protein sequence ID" value="PSX07072.1"/>
    <property type="molecule type" value="Genomic_DNA"/>
</dbReference>
<sequence length="355" mass="40857">MNIPLKRVGFCIASFLSTLIISNANAENGSEHIADYRSDYQPEGWFFYKDPEPVKEIVKEEVIPETIITPAEQKVTEELVEDVAIDSKWLRINLPILLDKAQDVPTEENVRRYLYAQRIAMDKANVFSDVFAKVVRNEMALKEDLRRPSNNNQLLAYKRGLKTERIKIFKETKPKFGLFFFFKSDCEYCRQMVSEITNFKKRYAIDILPVSIDGLPLPNAPSLHKDTIYDDGTLTSMMPVDVTPTVYAFNKETYDAAVISKGFIGMNKLIELSLLSMKELNVINNTTYQASQSVKDILLIPEDPNKQIMINEDELYNKPDYLAEKLRQEFNKRYMGEDSFIPGINKPTTSDNKEQ</sequence>
<accession>A0ABX5H158</accession>
<dbReference type="SUPFAM" id="SSF52833">
    <property type="entry name" value="Thioredoxin-like"/>
    <property type="match status" value="1"/>
</dbReference>
<evidence type="ECO:0000313" key="3">
    <source>
        <dbReference type="Proteomes" id="UP000240989"/>
    </source>
</evidence>
<dbReference type="RefSeq" id="WP_045152903.1">
    <property type="nucleotide sequence ID" value="NZ_JZSW01000007.1"/>
</dbReference>
<gene>
    <name evidence="2" type="ORF">C0W27_16005</name>
</gene>
<proteinExistence type="predicted"/>
<feature type="signal peptide" evidence="1">
    <location>
        <begin position="1"/>
        <end position="26"/>
    </location>
</feature>
<reference evidence="2 3" key="1">
    <citation type="submission" date="2018-01" db="EMBL/GenBank/DDBJ databases">
        <title>Whole genome sequencing of Histamine producing bacteria.</title>
        <authorList>
            <person name="Butler K."/>
        </authorList>
    </citation>
    <scope>NUCLEOTIDE SEQUENCE [LARGE SCALE GENOMIC DNA]</scope>
    <source>
        <strain evidence="2 3">A6-1</strain>
    </source>
</reference>
<feature type="chain" id="PRO_5045343662" description="Conjugal transfer protein TraF" evidence="1">
    <location>
        <begin position="27"/>
        <end position="355"/>
    </location>
</feature>
<keyword evidence="1" id="KW-0732">Signal</keyword>
<comment type="caution">
    <text evidence="2">The sequence shown here is derived from an EMBL/GenBank/DDBJ whole genome shotgun (WGS) entry which is preliminary data.</text>
</comment>
<dbReference type="Gene3D" id="3.40.30.10">
    <property type="entry name" value="Glutaredoxin"/>
    <property type="match status" value="1"/>
</dbReference>
<evidence type="ECO:0000256" key="1">
    <source>
        <dbReference type="SAM" id="SignalP"/>
    </source>
</evidence>
<dbReference type="InterPro" id="IPR036249">
    <property type="entry name" value="Thioredoxin-like_sf"/>
</dbReference>
<evidence type="ECO:0008006" key="4">
    <source>
        <dbReference type="Google" id="ProtNLM"/>
    </source>
</evidence>
<protein>
    <recommendedName>
        <fullName evidence="4">Conjugal transfer protein TraF</fullName>
    </recommendedName>
</protein>
<name>A0ABX5H158_PHOAN</name>
<evidence type="ECO:0000313" key="2">
    <source>
        <dbReference type="EMBL" id="PSX07072.1"/>
    </source>
</evidence>
<organism evidence="2 3">
    <name type="scientific">Photobacterium angustum</name>
    <dbReference type="NCBI Taxonomy" id="661"/>
    <lineage>
        <taxon>Bacteria</taxon>
        <taxon>Pseudomonadati</taxon>
        <taxon>Pseudomonadota</taxon>
        <taxon>Gammaproteobacteria</taxon>
        <taxon>Vibrionales</taxon>
        <taxon>Vibrionaceae</taxon>
        <taxon>Photobacterium</taxon>
    </lineage>
</organism>
<keyword evidence="3" id="KW-1185">Reference proteome</keyword>
<dbReference type="InterPro" id="IPR039555">
    <property type="entry name" value="TraF/TrbB"/>
</dbReference>